<keyword evidence="2" id="KW-0805">Transcription regulation</keyword>
<dbReference type="PROSITE" id="PS00356">
    <property type="entry name" value="HTH_LACI_1"/>
    <property type="match status" value="1"/>
</dbReference>
<evidence type="ECO:0000313" key="6">
    <source>
        <dbReference type="Proteomes" id="UP000036045"/>
    </source>
</evidence>
<dbReference type="InterPro" id="IPR046335">
    <property type="entry name" value="LacI/GalR-like_sensor"/>
</dbReference>
<dbReference type="InterPro" id="IPR010982">
    <property type="entry name" value="Lambda_DNA-bd_dom_sf"/>
</dbReference>
<gene>
    <name evidence="5" type="ORF">ABW02_05320</name>
</gene>
<dbReference type="CDD" id="cd01392">
    <property type="entry name" value="HTH_LacI"/>
    <property type="match status" value="1"/>
</dbReference>
<dbReference type="PATRIC" id="fig|1397.4.peg.3169"/>
<keyword evidence="6" id="KW-1185">Reference proteome</keyword>
<dbReference type="Pfam" id="PF00356">
    <property type="entry name" value="LacI"/>
    <property type="match status" value="1"/>
</dbReference>
<keyword evidence="3" id="KW-0238">DNA-binding</keyword>
<dbReference type="GO" id="GO:0003700">
    <property type="term" value="F:DNA-binding transcription factor activity"/>
    <property type="evidence" value="ECO:0007669"/>
    <property type="project" value="TreeGrafter"/>
</dbReference>
<dbReference type="InterPro" id="IPR000843">
    <property type="entry name" value="HTH_LacI"/>
</dbReference>
<comment type="caution">
    <text evidence="5">The sequence shown here is derived from an EMBL/GenBank/DDBJ whole genome shotgun (WGS) entry which is preliminary data.</text>
</comment>
<proteinExistence type="predicted"/>
<dbReference type="GO" id="GO:0000976">
    <property type="term" value="F:transcription cis-regulatory region binding"/>
    <property type="evidence" value="ECO:0007669"/>
    <property type="project" value="TreeGrafter"/>
</dbReference>
<dbReference type="SMART" id="SM00354">
    <property type="entry name" value="HTH_LACI"/>
    <property type="match status" value="1"/>
</dbReference>
<dbReference type="PANTHER" id="PTHR30146">
    <property type="entry name" value="LACI-RELATED TRANSCRIPTIONAL REPRESSOR"/>
    <property type="match status" value="1"/>
</dbReference>
<sequence length="335" mass="36863">MVTIKDIAKLAGVSHTTVSRALNDSPLIKPATKDKIKKIAAELHYVPNFNAKSLVNQKSYTIGVFFSSISHGTSSSFLVDVIKGVNSVLDENYSIAVNGIDTLVHFDKIISKRFDGIIVLSQSDTDNAFIYYIQQTGIPLVVLNRRLDDPSIPNVSANDQQGVEQAIDEAISLGHKNLAYINGKSSFRSSAERKQGFVNSLSKHRLPVQPEFMVNGDYSMESGFEKMKQLLDLPTPPSLVFCANDDMAIGALKACFSKERKVPNDISIIGFDDIAFAQYSTPALTTIHKPIDKISEIGMQMLIALMNNGTLEKTQILVDTFLVKRESLSFPTKQS</sequence>
<reference evidence="5 6" key="1">
    <citation type="submission" date="2015-05" db="EMBL/GenBank/DDBJ databases">
        <title>Whole genome sequence and identification of bacterial endophytes from Costus igneus.</title>
        <authorList>
            <person name="Lee Y.P."/>
            <person name="Gan H.M."/>
            <person name="Eng W."/>
            <person name="Wheatley M.S."/>
            <person name="Caraballo A."/>
            <person name="Polter S."/>
            <person name="Savka M.A."/>
            <person name="Hudson A.O."/>
        </authorList>
    </citation>
    <scope>NUCLEOTIDE SEQUENCE [LARGE SCALE GENOMIC DNA]</scope>
    <source>
        <strain evidence="5 6">RIT379</strain>
    </source>
</reference>
<dbReference type="Gene3D" id="3.40.50.2300">
    <property type="match status" value="2"/>
</dbReference>
<dbReference type="PROSITE" id="PS50932">
    <property type="entry name" value="HTH_LACI_2"/>
    <property type="match status" value="1"/>
</dbReference>
<name>A0A0J1INN3_NIACI</name>
<dbReference type="AlphaFoldDB" id="A0A0J1INN3"/>
<accession>A0A0J1INN3</accession>
<protein>
    <submittedName>
        <fullName evidence="5">LacI family transcriptional regulator</fullName>
    </submittedName>
</protein>
<dbReference type="Proteomes" id="UP000036045">
    <property type="component" value="Unassembled WGS sequence"/>
</dbReference>
<dbReference type="InterPro" id="IPR028082">
    <property type="entry name" value="Peripla_BP_I"/>
</dbReference>
<dbReference type="RefSeq" id="WP_047940891.1">
    <property type="nucleotide sequence ID" value="NZ_JABRVN010000234.1"/>
</dbReference>
<dbReference type="PANTHER" id="PTHR30146:SF148">
    <property type="entry name" value="HTH-TYPE TRANSCRIPTIONAL REPRESSOR PURR-RELATED"/>
    <property type="match status" value="1"/>
</dbReference>
<dbReference type="Pfam" id="PF13377">
    <property type="entry name" value="Peripla_BP_3"/>
    <property type="match status" value="1"/>
</dbReference>
<evidence type="ECO:0000256" key="4">
    <source>
        <dbReference type="ARBA" id="ARBA00023163"/>
    </source>
</evidence>
<evidence type="ECO:0000256" key="2">
    <source>
        <dbReference type="ARBA" id="ARBA00023015"/>
    </source>
</evidence>
<dbReference type="PRINTS" id="PR00036">
    <property type="entry name" value="HTHLACI"/>
</dbReference>
<evidence type="ECO:0000256" key="3">
    <source>
        <dbReference type="ARBA" id="ARBA00023125"/>
    </source>
</evidence>
<dbReference type="SUPFAM" id="SSF53822">
    <property type="entry name" value="Periplasmic binding protein-like I"/>
    <property type="match status" value="1"/>
</dbReference>
<keyword evidence="4" id="KW-0804">Transcription</keyword>
<evidence type="ECO:0000256" key="1">
    <source>
        <dbReference type="ARBA" id="ARBA00022491"/>
    </source>
</evidence>
<dbReference type="CDD" id="cd06267">
    <property type="entry name" value="PBP1_LacI_sugar_binding-like"/>
    <property type="match status" value="1"/>
</dbReference>
<keyword evidence="1" id="KW-0678">Repressor</keyword>
<dbReference type="EMBL" id="LDPH01000003">
    <property type="protein sequence ID" value="KLV27571.1"/>
    <property type="molecule type" value="Genomic_DNA"/>
</dbReference>
<evidence type="ECO:0000313" key="5">
    <source>
        <dbReference type="EMBL" id="KLV27571.1"/>
    </source>
</evidence>
<dbReference type="SUPFAM" id="SSF47413">
    <property type="entry name" value="lambda repressor-like DNA-binding domains"/>
    <property type="match status" value="1"/>
</dbReference>
<organism evidence="5 6">
    <name type="scientific">Niallia circulans</name>
    <name type="common">Bacillus circulans</name>
    <dbReference type="NCBI Taxonomy" id="1397"/>
    <lineage>
        <taxon>Bacteria</taxon>
        <taxon>Bacillati</taxon>
        <taxon>Bacillota</taxon>
        <taxon>Bacilli</taxon>
        <taxon>Bacillales</taxon>
        <taxon>Bacillaceae</taxon>
        <taxon>Niallia</taxon>
    </lineage>
</organism>
<dbReference type="OrthoDB" id="9775106at2"/>
<dbReference type="Gene3D" id="1.10.260.40">
    <property type="entry name" value="lambda repressor-like DNA-binding domains"/>
    <property type="match status" value="1"/>
</dbReference>